<evidence type="ECO:0000313" key="1">
    <source>
        <dbReference type="EMBL" id="PRR80319.1"/>
    </source>
</evidence>
<reference evidence="1 2" key="1">
    <citation type="submission" date="2018-03" db="EMBL/GenBank/DDBJ databases">
        <title>Genome sequence of Clostridium liquoris DSM 100320.</title>
        <authorList>
            <person name="Poehlein A."/>
            <person name="Daniel R."/>
        </authorList>
    </citation>
    <scope>NUCLEOTIDE SEQUENCE [LARGE SCALE GENOMIC DNA]</scope>
    <source>
        <strain evidence="1 2">DSM 100320</strain>
    </source>
</reference>
<sequence length="102" mass="11973">MNKKGESYQKTKNIVKLEKKIKKLHSKIKNIRLNHIHQTTSKMVKAKPYRIVMEDLKVSNMMKNKHLSKAIAEQGFNIFLNQIKIGKIGHYEVGNKQNFRLI</sequence>
<evidence type="ECO:0008006" key="3">
    <source>
        <dbReference type="Google" id="ProtNLM"/>
    </source>
</evidence>
<dbReference type="Proteomes" id="UP000239706">
    <property type="component" value="Unassembled WGS sequence"/>
</dbReference>
<name>A0A2T0B8V0_9CLOT</name>
<accession>A0A2T0B8V0</accession>
<dbReference type="EMBL" id="PVXO01000007">
    <property type="protein sequence ID" value="PRR80319.1"/>
    <property type="molecule type" value="Genomic_DNA"/>
</dbReference>
<dbReference type="AlphaFoldDB" id="A0A2T0B8V0"/>
<protein>
    <recommendedName>
        <fullName evidence="3">Transposase</fullName>
    </recommendedName>
</protein>
<evidence type="ECO:0000313" key="2">
    <source>
        <dbReference type="Proteomes" id="UP000239706"/>
    </source>
</evidence>
<gene>
    <name evidence="1" type="ORF">CLLI_03450</name>
</gene>
<organism evidence="1 2">
    <name type="scientific">Clostridium liquoris</name>
    <dbReference type="NCBI Taxonomy" id="1289519"/>
    <lineage>
        <taxon>Bacteria</taxon>
        <taxon>Bacillati</taxon>
        <taxon>Bacillota</taxon>
        <taxon>Clostridia</taxon>
        <taxon>Eubacteriales</taxon>
        <taxon>Clostridiaceae</taxon>
        <taxon>Clostridium</taxon>
    </lineage>
</organism>
<comment type="caution">
    <text evidence="1">The sequence shown here is derived from an EMBL/GenBank/DDBJ whole genome shotgun (WGS) entry which is preliminary data.</text>
</comment>
<proteinExistence type="predicted"/>
<keyword evidence="2" id="KW-1185">Reference proteome</keyword>